<feature type="domain" description="Methyltransferase small" evidence="6">
    <location>
        <begin position="112"/>
        <end position="195"/>
    </location>
</feature>
<comment type="function">
    <text evidence="5">Methylates the class 1 translation termination release factors RF1/PrfA and RF2/PrfB on the glutamine residue of the universally conserved GGQ motif.</text>
</comment>
<evidence type="ECO:0000313" key="8">
    <source>
        <dbReference type="EMBL" id="XAY04748.1"/>
    </source>
</evidence>
<comment type="similarity">
    <text evidence="5">Belongs to the protein N5-glutamine methyltransferase family. PrmC subfamily.</text>
</comment>
<evidence type="ECO:0000256" key="4">
    <source>
        <dbReference type="ARBA" id="ARBA00048391"/>
    </source>
</evidence>
<dbReference type="PANTHER" id="PTHR18895">
    <property type="entry name" value="HEMK METHYLTRANSFERASE"/>
    <property type="match status" value="1"/>
</dbReference>
<dbReference type="AlphaFoldDB" id="A0AAU7ASV9"/>
<evidence type="ECO:0000256" key="2">
    <source>
        <dbReference type="ARBA" id="ARBA00022679"/>
    </source>
</evidence>
<dbReference type="GO" id="GO:0102559">
    <property type="term" value="F:peptide chain release factor N(5)-glutamine methyltransferase activity"/>
    <property type="evidence" value="ECO:0007669"/>
    <property type="project" value="UniProtKB-EC"/>
</dbReference>
<dbReference type="Pfam" id="PF17827">
    <property type="entry name" value="PrmC_N"/>
    <property type="match status" value="1"/>
</dbReference>
<dbReference type="HAMAP" id="MF_02126">
    <property type="entry name" value="RF_methyltr_PrmC"/>
    <property type="match status" value="1"/>
</dbReference>
<dbReference type="SUPFAM" id="SSF53335">
    <property type="entry name" value="S-adenosyl-L-methionine-dependent methyltransferases"/>
    <property type="match status" value="1"/>
</dbReference>
<comment type="caution">
    <text evidence="5">Lacks conserved residue(s) required for the propagation of feature annotation.</text>
</comment>
<evidence type="ECO:0000256" key="5">
    <source>
        <dbReference type="HAMAP-Rule" id="MF_02126"/>
    </source>
</evidence>
<keyword evidence="1 5" id="KW-0489">Methyltransferase</keyword>
<dbReference type="InterPro" id="IPR007848">
    <property type="entry name" value="Small_mtfrase_dom"/>
</dbReference>
<evidence type="ECO:0000256" key="3">
    <source>
        <dbReference type="ARBA" id="ARBA00022691"/>
    </source>
</evidence>
<name>A0AAU7ASV9_9ACTN</name>
<dbReference type="InterPro" id="IPR029063">
    <property type="entry name" value="SAM-dependent_MTases_sf"/>
</dbReference>
<dbReference type="CDD" id="cd02440">
    <property type="entry name" value="AdoMet_MTases"/>
    <property type="match status" value="1"/>
</dbReference>
<dbReference type="InterPro" id="IPR040758">
    <property type="entry name" value="PrmC_N"/>
</dbReference>
<dbReference type="EMBL" id="CP114014">
    <property type="protein sequence ID" value="XAY04748.1"/>
    <property type="molecule type" value="Genomic_DNA"/>
</dbReference>
<accession>A0AAU7ASV9</accession>
<dbReference type="KEGG" id="parq:DSM112329_01584"/>
<dbReference type="Pfam" id="PF05175">
    <property type="entry name" value="MTS"/>
    <property type="match status" value="1"/>
</dbReference>
<dbReference type="Gene3D" id="3.40.50.150">
    <property type="entry name" value="Vaccinia Virus protein VP39"/>
    <property type="match status" value="1"/>
</dbReference>
<keyword evidence="2 5" id="KW-0808">Transferase</keyword>
<feature type="binding site" evidence="5">
    <location>
        <begin position="124"/>
        <end position="128"/>
    </location>
    <ligand>
        <name>S-adenosyl-L-methionine</name>
        <dbReference type="ChEBI" id="CHEBI:59789"/>
    </ligand>
</feature>
<dbReference type="InterPro" id="IPR050320">
    <property type="entry name" value="N5-glutamine_MTase"/>
</dbReference>
<dbReference type="GO" id="GO:0032259">
    <property type="term" value="P:methylation"/>
    <property type="evidence" value="ECO:0007669"/>
    <property type="project" value="UniProtKB-KW"/>
</dbReference>
<dbReference type="PROSITE" id="PS00092">
    <property type="entry name" value="N6_MTASE"/>
    <property type="match status" value="1"/>
</dbReference>
<evidence type="ECO:0000256" key="1">
    <source>
        <dbReference type="ARBA" id="ARBA00022603"/>
    </source>
</evidence>
<sequence>MTAPVGVPIAEALDSALVALRAARVDSPRLDAEVLLAHALGVDRTHLFLNPDTPVTGAAVHAFRDAVRRRTVLREPVAYIVGSKGFRRLDLHVDGRVLIPRPETEHLVEAALTLPQGARVVDVGTGSGAVALALKDERPDLDVHATDVSEDALHVAYGNAQRLGLAITFHHGDLLARIPSVDAVVSNPPYVESGARLAPEIAQHEPPGALFAGPDGLDVIRRLIPAAAEDAGARWIGLEVGAGQPPAVTPLAPPGWDAAVHADLAGHDRVVVLWRP</sequence>
<dbReference type="EC" id="2.1.1.297" evidence="5"/>
<dbReference type="RefSeq" id="WP_354701274.1">
    <property type="nucleotide sequence ID" value="NZ_CP114014.1"/>
</dbReference>
<dbReference type="NCBIfam" id="TIGR03534">
    <property type="entry name" value="RF_mod_PrmC"/>
    <property type="match status" value="1"/>
</dbReference>
<proteinExistence type="inferred from homology"/>
<evidence type="ECO:0000259" key="7">
    <source>
        <dbReference type="Pfam" id="PF17827"/>
    </source>
</evidence>
<comment type="catalytic activity">
    <reaction evidence="4 5">
        <text>L-glutaminyl-[peptide chain release factor] + S-adenosyl-L-methionine = N(5)-methyl-L-glutaminyl-[peptide chain release factor] + S-adenosyl-L-homocysteine + H(+)</text>
        <dbReference type="Rhea" id="RHEA:42896"/>
        <dbReference type="Rhea" id="RHEA-COMP:10271"/>
        <dbReference type="Rhea" id="RHEA-COMP:10272"/>
        <dbReference type="ChEBI" id="CHEBI:15378"/>
        <dbReference type="ChEBI" id="CHEBI:30011"/>
        <dbReference type="ChEBI" id="CHEBI:57856"/>
        <dbReference type="ChEBI" id="CHEBI:59789"/>
        <dbReference type="ChEBI" id="CHEBI:61891"/>
        <dbReference type="EC" id="2.1.1.297"/>
    </reaction>
</comment>
<gene>
    <name evidence="5" type="primary">prmC</name>
    <name evidence="8" type="ORF">DSM112329_01584</name>
</gene>
<dbReference type="PANTHER" id="PTHR18895:SF74">
    <property type="entry name" value="MTRF1L RELEASE FACTOR GLUTAMINE METHYLTRANSFERASE"/>
    <property type="match status" value="1"/>
</dbReference>
<dbReference type="GO" id="GO:0003676">
    <property type="term" value="F:nucleic acid binding"/>
    <property type="evidence" value="ECO:0007669"/>
    <property type="project" value="InterPro"/>
</dbReference>
<dbReference type="InterPro" id="IPR019874">
    <property type="entry name" value="RF_methyltr_PrmC"/>
</dbReference>
<organism evidence="8">
    <name type="scientific">Paraconexibacter sp. AEG42_29</name>
    <dbReference type="NCBI Taxonomy" id="2997339"/>
    <lineage>
        <taxon>Bacteria</taxon>
        <taxon>Bacillati</taxon>
        <taxon>Actinomycetota</taxon>
        <taxon>Thermoleophilia</taxon>
        <taxon>Solirubrobacterales</taxon>
        <taxon>Paraconexibacteraceae</taxon>
        <taxon>Paraconexibacter</taxon>
    </lineage>
</organism>
<feature type="binding site" evidence="5">
    <location>
        <begin position="187"/>
        <end position="190"/>
    </location>
    <ligand>
        <name>substrate</name>
    </ligand>
</feature>
<feature type="domain" description="Release factor glutamine methyltransferase N-terminal" evidence="7">
    <location>
        <begin position="11"/>
        <end position="82"/>
    </location>
</feature>
<dbReference type="Gene3D" id="1.10.8.10">
    <property type="entry name" value="DNA helicase RuvA subunit, C-terminal domain"/>
    <property type="match status" value="1"/>
</dbReference>
<evidence type="ECO:0000259" key="6">
    <source>
        <dbReference type="Pfam" id="PF05175"/>
    </source>
</evidence>
<feature type="binding site" evidence="5">
    <location>
        <position position="147"/>
    </location>
    <ligand>
        <name>S-adenosyl-L-methionine</name>
        <dbReference type="ChEBI" id="CHEBI:59789"/>
    </ligand>
</feature>
<dbReference type="InterPro" id="IPR004556">
    <property type="entry name" value="HemK-like"/>
</dbReference>
<dbReference type="InterPro" id="IPR002052">
    <property type="entry name" value="DNA_methylase_N6_adenine_CS"/>
</dbReference>
<keyword evidence="3 5" id="KW-0949">S-adenosyl-L-methionine</keyword>
<protein>
    <recommendedName>
        <fullName evidence="5">Release factor glutamine methyltransferase</fullName>
        <shortName evidence="5">RF MTase</shortName>
        <ecNumber evidence="5">2.1.1.297</ecNumber>
    </recommendedName>
    <alternativeName>
        <fullName evidence="5">N5-glutamine methyltransferase PrmC</fullName>
    </alternativeName>
    <alternativeName>
        <fullName evidence="5">Protein-(glutamine-N5) MTase PrmC</fullName>
    </alternativeName>
    <alternativeName>
        <fullName evidence="5">Protein-glutamine N-methyltransferase PrmC</fullName>
    </alternativeName>
</protein>
<reference evidence="8" key="1">
    <citation type="submission" date="2022-12" db="EMBL/GenBank/DDBJ databases">
        <title>Paraconexibacter alkalitolerans sp. nov. and Baekduia alba sp. nov., isolated from soil and emended description of the genera Paraconexibacter (Chun et al., 2020) and Baekduia (An et al., 2020).</title>
        <authorList>
            <person name="Vieira S."/>
            <person name="Huber K.J."/>
            <person name="Geppert A."/>
            <person name="Wolf J."/>
            <person name="Neumann-Schaal M."/>
            <person name="Muesken M."/>
            <person name="Overmann J."/>
        </authorList>
    </citation>
    <scope>NUCLEOTIDE SEQUENCE</scope>
    <source>
        <strain evidence="8">AEG42_29</strain>
    </source>
</reference>
<dbReference type="NCBIfam" id="TIGR00536">
    <property type="entry name" value="hemK_fam"/>
    <property type="match status" value="1"/>
</dbReference>
<feature type="binding site" evidence="5">
    <location>
        <position position="187"/>
    </location>
    <ligand>
        <name>S-adenosyl-L-methionine</name>
        <dbReference type="ChEBI" id="CHEBI:59789"/>
    </ligand>
</feature>